<dbReference type="SUPFAM" id="SSF54534">
    <property type="entry name" value="FKBP-like"/>
    <property type="match status" value="1"/>
</dbReference>
<protein>
    <recommendedName>
        <fullName evidence="2 5">peptidylprolyl isomerase</fullName>
        <ecNumber evidence="2 5">5.2.1.8</ecNumber>
    </recommendedName>
</protein>
<dbReference type="PANTHER" id="PTHR43811">
    <property type="entry name" value="FKBP-TYPE PEPTIDYL-PROLYL CIS-TRANS ISOMERASE FKPA"/>
    <property type="match status" value="1"/>
</dbReference>
<dbReference type="Pfam" id="PF00254">
    <property type="entry name" value="FKBP_C"/>
    <property type="match status" value="1"/>
</dbReference>
<evidence type="ECO:0000256" key="4">
    <source>
        <dbReference type="ARBA" id="ARBA00023235"/>
    </source>
</evidence>
<gene>
    <name evidence="8" type="ORF">FJAP1339_LOCUS8105</name>
</gene>
<evidence type="ECO:0000256" key="6">
    <source>
        <dbReference type="SAM" id="SignalP"/>
    </source>
</evidence>
<evidence type="ECO:0000256" key="3">
    <source>
        <dbReference type="ARBA" id="ARBA00023110"/>
    </source>
</evidence>
<dbReference type="AlphaFoldDB" id="A0A7S2V217"/>
<dbReference type="PROSITE" id="PS50059">
    <property type="entry name" value="FKBP_PPIASE"/>
    <property type="match status" value="1"/>
</dbReference>
<evidence type="ECO:0000259" key="7">
    <source>
        <dbReference type="PROSITE" id="PS50059"/>
    </source>
</evidence>
<proteinExistence type="predicted"/>
<accession>A0A7S2V217</accession>
<dbReference type="EC" id="5.2.1.8" evidence="2 5"/>
<evidence type="ECO:0000256" key="1">
    <source>
        <dbReference type="ARBA" id="ARBA00000971"/>
    </source>
</evidence>
<comment type="catalytic activity">
    <reaction evidence="1 5">
        <text>[protein]-peptidylproline (omega=180) = [protein]-peptidylproline (omega=0)</text>
        <dbReference type="Rhea" id="RHEA:16237"/>
        <dbReference type="Rhea" id="RHEA-COMP:10747"/>
        <dbReference type="Rhea" id="RHEA-COMP:10748"/>
        <dbReference type="ChEBI" id="CHEBI:83833"/>
        <dbReference type="ChEBI" id="CHEBI:83834"/>
        <dbReference type="EC" id="5.2.1.8"/>
    </reaction>
</comment>
<feature type="signal peptide" evidence="6">
    <location>
        <begin position="1"/>
        <end position="20"/>
    </location>
</feature>
<dbReference type="PANTHER" id="PTHR43811:SF26">
    <property type="entry name" value="PEPTIDYL-PROLYL CIS-TRANS ISOMERASE FKBP16-1, CHLOROPLASTIC"/>
    <property type="match status" value="1"/>
</dbReference>
<evidence type="ECO:0000256" key="5">
    <source>
        <dbReference type="PROSITE-ProRule" id="PRU00277"/>
    </source>
</evidence>
<dbReference type="InterPro" id="IPR001179">
    <property type="entry name" value="PPIase_FKBP_dom"/>
</dbReference>
<feature type="chain" id="PRO_5031001044" description="peptidylprolyl isomerase" evidence="6">
    <location>
        <begin position="21"/>
        <end position="217"/>
    </location>
</feature>
<dbReference type="GO" id="GO:0003755">
    <property type="term" value="F:peptidyl-prolyl cis-trans isomerase activity"/>
    <property type="evidence" value="ECO:0007669"/>
    <property type="project" value="UniProtKB-KW"/>
</dbReference>
<dbReference type="EMBL" id="HBHR01016204">
    <property type="protein sequence ID" value="CAD9867530.1"/>
    <property type="molecule type" value="Transcribed_RNA"/>
</dbReference>
<feature type="domain" description="PPIase FKBP-type" evidence="7">
    <location>
        <begin position="81"/>
        <end position="179"/>
    </location>
</feature>
<evidence type="ECO:0000256" key="2">
    <source>
        <dbReference type="ARBA" id="ARBA00013194"/>
    </source>
</evidence>
<sequence>MKFLWHFWVSVVILAVAASAWSTNQSRGVSRRTALLSGISGAATLLQVLPAVGADLSFATSSTGLQWADARVGSGEVPKKGSSVSIDYSMSTTGARYGTKIYSTQDKNTPFRFTIGDGTAIKGLEQAIIGGDGVPAMQPGGIRRVIIPSSLGYESLAKPIPGMQYQDCQEGKGVGPIPPVPAAFEEYQRFKNIYCNANRPYQPDLVMDIKLYGKRAP</sequence>
<keyword evidence="6" id="KW-0732">Signal</keyword>
<dbReference type="Gene3D" id="3.10.50.40">
    <property type="match status" value="1"/>
</dbReference>
<evidence type="ECO:0000313" key="8">
    <source>
        <dbReference type="EMBL" id="CAD9867530.1"/>
    </source>
</evidence>
<reference evidence="8" key="1">
    <citation type="submission" date="2021-01" db="EMBL/GenBank/DDBJ databases">
        <authorList>
            <person name="Corre E."/>
            <person name="Pelletier E."/>
            <person name="Niang G."/>
            <person name="Scheremetjew M."/>
            <person name="Finn R."/>
            <person name="Kale V."/>
            <person name="Holt S."/>
            <person name="Cochrane G."/>
            <person name="Meng A."/>
            <person name="Brown T."/>
            <person name="Cohen L."/>
        </authorList>
    </citation>
    <scope>NUCLEOTIDE SEQUENCE</scope>
    <source>
        <strain evidence="8">CCMP1661</strain>
    </source>
</reference>
<name>A0A7S2V217_9STRA</name>
<organism evidence="8">
    <name type="scientific">Fibrocapsa japonica</name>
    <dbReference type="NCBI Taxonomy" id="94617"/>
    <lineage>
        <taxon>Eukaryota</taxon>
        <taxon>Sar</taxon>
        <taxon>Stramenopiles</taxon>
        <taxon>Ochrophyta</taxon>
        <taxon>Raphidophyceae</taxon>
        <taxon>Chattonellales</taxon>
        <taxon>Chattonellaceae</taxon>
        <taxon>Fibrocapsa</taxon>
    </lineage>
</organism>
<keyword evidence="4 5" id="KW-0413">Isomerase</keyword>
<dbReference type="InterPro" id="IPR046357">
    <property type="entry name" value="PPIase_dom_sf"/>
</dbReference>
<keyword evidence="3 5" id="KW-0697">Rotamase</keyword>